<dbReference type="Proteomes" id="UP000660668">
    <property type="component" value="Unassembled WGS sequence"/>
</dbReference>
<dbReference type="InterPro" id="IPR041698">
    <property type="entry name" value="Methyltransf_25"/>
</dbReference>
<keyword evidence="2" id="KW-0808">Transferase</keyword>
<dbReference type="Gene3D" id="3.40.50.150">
    <property type="entry name" value="Vaccinia Virus protein VP39"/>
    <property type="match status" value="1"/>
</dbReference>
<dbReference type="GO" id="GO:0032259">
    <property type="term" value="P:methylation"/>
    <property type="evidence" value="ECO:0007669"/>
    <property type="project" value="UniProtKB-KW"/>
</dbReference>
<feature type="domain" description="Methyltransferase" evidence="1">
    <location>
        <begin position="174"/>
        <end position="268"/>
    </location>
</feature>
<dbReference type="InterPro" id="IPR029063">
    <property type="entry name" value="SAM-dependent_MTases_sf"/>
</dbReference>
<dbReference type="GO" id="GO:0008168">
    <property type="term" value="F:methyltransferase activity"/>
    <property type="evidence" value="ECO:0007669"/>
    <property type="project" value="UniProtKB-KW"/>
</dbReference>
<reference evidence="2" key="1">
    <citation type="submission" date="2020-11" db="EMBL/GenBank/DDBJ databases">
        <title>Nocardioides cynanchi sp. nov., isolated from soil of rhizosphere of Cynanchum wilfordii.</title>
        <authorList>
            <person name="Lee J.-S."/>
            <person name="Suh M.K."/>
            <person name="Kim J.-S."/>
        </authorList>
    </citation>
    <scope>NUCLEOTIDE SEQUENCE</scope>
    <source>
        <strain evidence="2">KCTC 19276</strain>
    </source>
</reference>
<dbReference type="Pfam" id="PF13649">
    <property type="entry name" value="Methyltransf_25"/>
    <property type="match status" value="1"/>
</dbReference>
<evidence type="ECO:0000313" key="3">
    <source>
        <dbReference type="Proteomes" id="UP000660668"/>
    </source>
</evidence>
<comment type="caution">
    <text evidence="2">The sequence shown here is derived from an EMBL/GenBank/DDBJ whole genome shotgun (WGS) entry which is preliminary data.</text>
</comment>
<dbReference type="RefSeq" id="WP_194694628.1">
    <property type="nucleotide sequence ID" value="NZ_JADKPO010000001.1"/>
</dbReference>
<sequence>MDADSLSHDLSYEDAYETSLAPLFLARGLLDLVHVAESTGMLAALRAQSSGDALSEATGLPGVAVSSVLEALEVNDVVVREGDHFQLTAPWLVLTGDEASVPMSATLASSEVERAVIRGLGKGADYWEMSSEERLVFARAISPDPFSPGVIAGMRRGLTADPTYDVLGSGGSLLELGCGVAGRVLSMLQALPEMRAVGIELAEDLAAVAASRAEELGVSDRFEVVTSDAAGFDRPDSFDLGYWSQFFFAEASRGPALETMRRSLRSGGVAEAPLLGDPTELADDPRGQTARERAVFRVVLGSWGVPDRSAAELVAEFDAHGFVDVEAGVGPFGNWRVRGRRP</sequence>
<keyword evidence="3" id="KW-1185">Reference proteome</keyword>
<name>A0A930YFH9_9ACTN</name>
<evidence type="ECO:0000313" key="2">
    <source>
        <dbReference type="EMBL" id="MBF4766511.1"/>
    </source>
</evidence>
<proteinExistence type="predicted"/>
<organism evidence="2 3">
    <name type="scientific">Nocardioides agariphilus</name>
    <dbReference type="NCBI Taxonomy" id="433664"/>
    <lineage>
        <taxon>Bacteria</taxon>
        <taxon>Bacillati</taxon>
        <taxon>Actinomycetota</taxon>
        <taxon>Actinomycetes</taxon>
        <taxon>Propionibacteriales</taxon>
        <taxon>Nocardioidaceae</taxon>
        <taxon>Nocardioides</taxon>
    </lineage>
</organism>
<protein>
    <submittedName>
        <fullName evidence="2">Class I SAM-dependent methyltransferase</fullName>
    </submittedName>
</protein>
<dbReference type="AlphaFoldDB" id="A0A930YFH9"/>
<evidence type="ECO:0000259" key="1">
    <source>
        <dbReference type="Pfam" id="PF13649"/>
    </source>
</evidence>
<dbReference type="EMBL" id="JADKPO010000001">
    <property type="protein sequence ID" value="MBF4766511.1"/>
    <property type="molecule type" value="Genomic_DNA"/>
</dbReference>
<keyword evidence="2" id="KW-0489">Methyltransferase</keyword>
<accession>A0A930YFH9</accession>
<dbReference type="SUPFAM" id="SSF53335">
    <property type="entry name" value="S-adenosyl-L-methionine-dependent methyltransferases"/>
    <property type="match status" value="1"/>
</dbReference>
<gene>
    <name evidence="2" type="ORF">ISU10_01865</name>
</gene>
<dbReference type="CDD" id="cd02440">
    <property type="entry name" value="AdoMet_MTases"/>
    <property type="match status" value="1"/>
</dbReference>